<gene>
    <name evidence="7" type="primary">rplC</name>
    <name evidence="8" type="ORF">COV31_02280</name>
</gene>
<dbReference type="HAMAP" id="MF_01325_B">
    <property type="entry name" value="Ribosomal_uL3_B"/>
    <property type="match status" value="1"/>
</dbReference>
<dbReference type="InterPro" id="IPR009000">
    <property type="entry name" value="Transl_B-barrel_sf"/>
</dbReference>
<dbReference type="EMBL" id="PCXO01000010">
    <property type="protein sequence ID" value="PIR41298.1"/>
    <property type="molecule type" value="Genomic_DNA"/>
</dbReference>
<evidence type="ECO:0000256" key="6">
    <source>
        <dbReference type="ARBA" id="ARBA00035243"/>
    </source>
</evidence>
<comment type="similarity">
    <text evidence="1 7">Belongs to the universal ribosomal protein uL3 family.</text>
</comment>
<evidence type="ECO:0000313" key="8">
    <source>
        <dbReference type="EMBL" id="PIR41298.1"/>
    </source>
</evidence>
<dbReference type="GO" id="GO:0006412">
    <property type="term" value="P:translation"/>
    <property type="evidence" value="ECO:0007669"/>
    <property type="project" value="UniProtKB-UniRule"/>
</dbReference>
<dbReference type="Proteomes" id="UP000230232">
    <property type="component" value="Unassembled WGS sequence"/>
</dbReference>
<dbReference type="PANTHER" id="PTHR11229">
    <property type="entry name" value="50S RIBOSOMAL PROTEIN L3"/>
    <property type="match status" value="1"/>
</dbReference>
<name>A0A2H0R442_9BACT</name>
<dbReference type="Pfam" id="PF00297">
    <property type="entry name" value="Ribosomal_L3"/>
    <property type="match status" value="1"/>
</dbReference>
<evidence type="ECO:0000256" key="3">
    <source>
        <dbReference type="ARBA" id="ARBA00022884"/>
    </source>
</evidence>
<dbReference type="AlphaFoldDB" id="A0A2H0R442"/>
<dbReference type="SUPFAM" id="SSF50447">
    <property type="entry name" value="Translation proteins"/>
    <property type="match status" value="1"/>
</dbReference>
<protein>
    <recommendedName>
        <fullName evidence="6 7">Large ribosomal subunit protein uL3</fullName>
    </recommendedName>
</protein>
<dbReference type="NCBIfam" id="TIGR03625">
    <property type="entry name" value="L3_bact"/>
    <property type="match status" value="1"/>
</dbReference>
<reference evidence="8 9" key="1">
    <citation type="submission" date="2017-09" db="EMBL/GenBank/DDBJ databases">
        <title>Depth-based differentiation of microbial function through sediment-hosted aquifers and enrichment of novel symbionts in the deep terrestrial subsurface.</title>
        <authorList>
            <person name="Probst A.J."/>
            <person name="Ladd B."/>
            <person name="Jarett J.K."/>
            <person name="Geller-Mcgrath D.E."/>
            <person name="Sieber C.M."/>
            <person name="Emerson J.B."/>
            <person name="Anantharaman K."/>
            <person name="Thomas B.C."/>
            <person name="Malmstrom R."/>
            <person name="Stieglmeier M."/>
            <person name="Klingl A."/>
            <person name="Woyke T."/>
            <person name="Ryan C.M."/>
            <person name="Banfield J.F."/>
        </authorList>
    </citation>
    <scope>NUCLEOTIDE SEQUENCE [LARGE SCALE GENOMIC DNA]</scope>
    <source>
        <strain evidence="8">CG10_big_fil_rev_8_21_14_0_10_46_23</strain>
    </source>
</reference>
<dbReference type="GO" id="GO:0019843">
    <property type="term" value="F:rRNA binding"/>
    <property type="evidence" value="ECO:0007669"/>
    <property type="project" value="UniProtKB-UniRule"/>
</dbReference>
<sequence>MKFILGTKSAMTQIFTEEGRAVPVTVIEAGPVTVTQVKDKEKDGYYSVQVAFGHKNKMGKALLGQIKKAGADALSPRWLKEFRLGESSELALGAKIDVSIFEEGEKVSVTGTSRGKGFQGVVKRHNFRGMPASHGHKGVTRASGSIGQRFPQHTLKGMRMAGRTGATKETTRNLKIVKVDPENNRLLVRGAVPGRRGSLLAIKSK</sequence>
<dbReference type="GO" id="GO:0022625">
    <property type="term" value="C:cytosolic large ribosomal subunit"/>
    <property type="evidence" value="ECO:0007669"/>
    <property type="project" value="TreeGrafter"/>
</dbReference>
<keyword evidence="4 7" id="KW-0689">Ribosomal protein</keyword>
<dbReference type="FunFam" id="2.40.30.10:FF:000004">
    <property type="entry name" value="50S ribosomal protein L3"/>
    <property type="match status" value="1"/>
</dbReference>
<accession>A0A2H0R442</accession>
<dbReference type="Gene3D" id="3.30.160.810">
    <property type="match status" value="1"/>
</dbReference>
<dbReference type="InterPro" id="IPR000597">
    <property type="entry name" value="Ribosomal_uL3"/>
</dbReference>
<dbReference type="GO" id="GO:0003735">
    <property type="term" value="F:structural constituent of ribosome"/>
    <property type="evidence" value="ECO:0007669"/>
    <property type="project" value="UniProtKB-UniRule"/>
</dbReference>
<dbReference type="InterPro" id="IPR019927">
    <property type="entry name" value="Ribosomal_uL3_bac/org-type"/>
</dbReference>
<keyword evidence="3 7" id="KW-0694">RNA-binding</keyword>
<evidence type="ECO:0000256" key="1">
    <source>
        <dbReference type="ARBA" id="ARBA00006540"/>
    </source>
</evidence>
<evidence type="ECO:0000256" key="7">
    <source>
        <dbReference type="HAMAP-Rule" id="MF_01325"/>
    </source>
</evidence>
<comment type="subunit">
    <text evidence="7">Part of the 50S ribosomal subunit. Forms a cluster with proteins L14 and L19.</text>
</comment>
<comment type="caution">
    <text evidence="8">The sequence shown here is derived from an EMBL/GenBank/DDBJ whole genome shotgun (WGS) entry which is preliminary data.</text>
</comment>
<comment type="function">
    <text evidence="7">One of the primary rRNA binding proteins, it binds directly near the 3'-end of the 23S rRNA, where it nucleates assembly of the 50S subunit.</text>
</comment>
<evidence type="ECO:0000256" key="5">
    <source>
        <dbReference type="ARBA" id="ARBA00023274"/>
    </source>
</evidence>
<evidence type="ECO:0000256" key="2">
    <source>
        <dbReference type="ARBA" id="ARBA00022730"/>
    </source>
</evidence>
<dbReference type="Gene3D" id="2.40.30.10">
    <property type="entry name" value="Translation factors"/>
    <property type="match status" value="1"/>
</dbReference>
<evidence type="ECO:0000313" key="9">
    <source>
        <dbReference type="Proteomes" id="UP000230232"/>
    </source>
</evidence>
<dbReference type="PANTHER" id="PTHR11229:SF16">
    <property type="entry name" value="LARGE RIBOSOMAL SUBUNIT PROTEIN UL3C"/>
    <property type="match status" value="1"/>
</dbReference>
<organism evidence="8 9">
    <name type="scientific">Candidatus Yanofskybacteria bacterium CG10_big_fil_rev_8_21_14_0_10_46_23</name>
    <dbReference type="NCBI Taxonomy" id="1975098"/>
    <lineage>
        <taxon>Bacteria</taxon>
        <taxon>Candidatus Yanofskyibacteriota</taxon>
    </lineage>
</organism>
<keyword evidence="2 7" id="KW-0699">rRNA-binding</keyword>
<keyword evidence="5 7" id="KW-0687">Ribonucleoprotein</keyword>
<evidence type="ECO:0000256" key="4">
    <source>
        <dbReference type="ARBA" id="ARBA00022980"/>
    </source>
</evidence>
<proteinExistence type="inferred from homology"/>